<gene>
    <name evidence="12" type="primary">katG</name>
    <name evidence="16" type="ORF">ThidrDRAFT_3254</name>
</gene>
<evidence type="ECO:0000256" key="3">
    <source>
        <dbReference type="ARBA" id="ARBA00022723"/>
    </source>
</evidence>
<dbReference type="FunFam" id="1.10.520.10:FF:000002">
    <property type="entry name" value="Catalase-peroxidase"/>
    <property type="match status" value="1"/>
</dbReference>
<evidence type="ECO:0000259" key="15">
    <source>
        <dbReference type="PROSITE" id="PS50873"/>
    </source>
</evidence>
<dbReference type="eggNOG" id="COG0376">
    <property type="taxonomic scope" value="Bacteria"/>
</dbReference>
<dbReference type="InterPro" id="IPR019794">
    <property type="entry name" value="Peroxidases_AS"/>
</dbReference>
<feature type="active site" description="Proton acceptor" evidence="12">
    <location>
        <position position="165"/>
    </location>
</feature>
<dbReference type="FunFam" id="1.10.420.10:FF:000004">
    <property type="entry name" value="Catalase-peroxidase"/>
    <property type="match status" value="1"/>
</dbReference>
<dbReference type="NCBIfam" id="NF011635">
    <property type="entry name" value="PRK15061.1"/>
    <property type="match status" value="1"/>
</dbReference>
<dbReference type="SUPFAM" id="SSF48113">
    <property type="entry name" value="Heme-dependent peroxidases"/>
    <property type="match status" value="2"/>
</dbReference>
<dbReference type="PROSITE" id="PS00436">
    <property type="entry name" value="PEROXIDASE_2"/>
    <property type="match status" value="1"/>
</dbReference>
<evidence type="ECO:0000256" key="14">
    <source>
        <dbReference type="SAM" id="MobiDB-lite"/>
    </source>
</evidence>
<feature type="compositionally biased region" description="Low complexity" evidence="14">
    <location>
        <begin position="73"/>
        <end position="85"/>
    </location>
</feature>
<evidence type="ECO:0000256" key="6">
    <source>
        <dbReference type="ARBA" id="ARBA00023324"/>
    </source>
</evidence>
<evidence type="ECO:0000313" key="17">
    <source>
        <dbReference type="Proteomes" id="UP000004200"/>
    </source>
</evidence>
<dbReference type="STRING" id="765913.ThidrDRAFT_3254"/>
<feature type="binding site" description="axial binding residue" evidence="12">
    <location>
        <position position="327"/>
    </location>
    <ligand>
        <name>heme b</name>
        <dbReference type="ChEBI" id="CHEBI:60344"/>
    </ligand>
    <ligandPart>
        <name>Fe</name>
        <dbReference type="ChEBI" id="CHEBI:18248"/>
    </ligandPart>
</feature>
<comment type="caution">
    <text evidence="12">Lacks conserved residue(s) required for the propagation of feature annotation.</text>
</comment>
<evidence type="ECO:0000313" key="16">
    <source>
        <dbReference type="EMBL" id="EGV29517.1"/>
    </source>
</evidence>
<dbReference type="GO" id="GO:0020037">
    <property type="term" value="F:heme binding"/>
    <property type="evidence" value="ECO:0007669"/>
    <property type="project" value="InterPro"/>
</dbReference>
<keyword evidence="1 12" id="KW-0575">Peroxidase</keyword>
<sequence precursor="true">MHRTTLSAAIMAALFTAPAALVAQAETESDQPPRKAHAEFGLSLPSFDWVQKKSSRVDVARTEGANATPSTKDAAMADTQAPAMASGKPRPNQFWWPDQLNLQPLRDHDPASNPYGEHFDYAKAFASLDLDAVKKDLKAMMTTSQDWWPADFGHYGPLFIRMAWHSAGTYRVADGRGGAGGGQQRFDPLNSWPDNVNLDKARRLLWPIKQKYGRSISWGDLMVLAGTVAMEDMGFKTFGFAGGRADDWEPEIINWGPEAEMLGRKRYDEQGKLENPLAATQMGLIYVNPEGPGGNPDPLAAAKQIRVAFGRMAMDDEETVALIAGGHTFGKTHGAGKPSECVGPEPAAAPIEQQGLGWANRCGKGNAEDTIGSGLEGAWTQAPTQFTMLYLTNLFNFDWEQTRSPAGAIQWTPKDGAGADTVPDAHVAGKRHAPMMFTTDLALKFDPKYREISKRFLDNPEEFELAFAKAWFKLTHRDMGPRARYLGSEVPDEMLIWQDPIPQVDYQLVDAQDIADLKQTILDSGLSPAELVRTAWASAATYRDSDMRGGANGARIRLAPQKDWPVNDPPELAKVLETLEGIQKDFNASTTGGKQVSLADLIVLGGAAAIEQAAKAAGYEVEVPFNPGRADATQDQTDVDSFAVLEPTADGFRNYFGSDNGASPTEMLVDRADLLGLTVPEMTALVGGMRALGANAGGVKHGVLTDHPGTLSNDFFVNLLDMSTQWSKSADEEGIYDGRDRASGELKWTATPVDLIFGSNAELRAVAEAYASADGDEEFVRDFVAAWSKVMTADRFDLKQG</sequence>
<dbReference type="Pfam" id="PF00141">
    <property type="entry name" value="peroxidase"/>
    <property type="match status" value="2"/>
</dbReference>
<dbReference type="PROSITE" id="PS00435">
    <property type="entry name" value="PEROXIDASE_1"/>
    <property type="match status" value="1"/>
</dbReference>
<dbReference type="GO" id="GO:0070301">
    <property type="term" value="P:cellular response to hydrogen peroxide"/>
    <property type="evidence" value="ECO:0007669"/>
    <property type="project" value="TreeGrafter"/>
</dbReference>
<dbReference type="CDD" id="cd00649">
    <property type="entry name" value="catalase_peroxidase_1"/>
    <property type="match status" value="1"/>
</dbReference>
<dbReference type="PROSITE" id="PS50873">
    <property type="entry name" value="PEROXIDASE_4"/>
    <property type="match status" value="1"/>
</dbReference>
<keyword evidence="17" id="KW-1185">Reference proteome</keyword>
<dbReference type="Gene3D" id="1.10.520.10">
    <property type="match status" value="2"/>
</dbReference>
<evidence type="ECO:0000256" key="10">
    <source>
        <dbReference type="ARBA" id="ARBA00067012"/>
    </source>
</evidence>
<protein>
    <recommendedName>
        <fullName evidence="11 12">Catalase-peroxidase</fullName>
        <shortName evidence="12">CP</shortName>
        <ecNumber evidence="10 12">1.11.1.21</ecNumber>
    </recommendedName>
    <alternativeName>
        <fullName evidence="12">Peroxidase/catalase</fullName>
    </alternativeName>
</protein>
<evidence type="ECO:0000256" key="11">
    <source>
        <dbReference type="ARBA" id="ARBA00074141"/>
    </source>
</evidence>
<comment type="PTM">
    <text evidence="12">Formation of the three residue Trp-Tyr-Met cross-link is important for the catalase, but not the peroxidase activity of the enzyme.</text>
</comment>
<reference evidence="16 17" key="1">
    <citation type="submission" date="2011-06" db="EMBL/GenBank/DDBJ databases">
        <title>The draft genome of Thiorhodococcus drewsii AZ1.</title>
        <authorList>
            <consortium name="US DOE Joint Genome Institute (JGI-PGF)"/>
            <person name="Lucas S."/>
            <person name="Han J."/>
            <person name="Lapidus A."/>
            <person name="Cheng J.-F."/>
            <person name="Goodwin L."/>
            <person name="Pitluck S."/>
            <person name="Peters L."/>
            <person name="Land M.L."/>
            <person name="Hauser L."/>
            <person name="Vogl K."/>
            <person name="Liu Z."/>
            <person name="Imhoff J."/>
            <person name="Thiel V."/>
            <person name="Frigaard N.-U."/>
            <person name="Bryant D.A."/>
            <person name="Woyke T.J."/>
        </authorList>
    </citation>
    <scope>NUCLEOTIDE SEQUENCE [LARGE SCALE GENOMIC DNA]</scope>
    <source>
        <strain evidence="16 17">AZ1</strain>
    </source>
</reference>
<dbReference type="InterPro" id="IPR002016">
    <property type="entry name" value="Haem_peroxidase"/>
</dbReference>
<keyword evidence="2 12" id="KW-0349">Heme</keyword>
<evidence type="ECO:0000256" key="2">
    <source>
        <dbReference type="ARBA" id="ARBA00022617"/>
    </source>
</evidence>
<dbReference type="PRINTS" id="PR00458">
    <property type="entry name" value="PEROXIDASE"/>
</dbReference>
<feature type="cross-link" description="Tryptophyl-tyrosyl-methioninium (Tyr-Met) (with Trp-164)" evidence="12">
    <location>
        <begin position="286"/>
        <end position="312"/>
    </location>
</feature>
<dbReference type="GO" id="GO:0005829">
    <property type="term" value="C:cytosol"/>
    <property type="evidence" value="ECO:0007669"/>
    <property type="project" value="UniProtKB-ARBA"/>
</dbReference>
<feature type="signal peptide" evidence="12 13">
    <location>
        <begin position="1"/>
        <end position="19"/>
    </location>
</feature>
<keyword evidence="3 12" id="KW-0479">Metal-binding</keyword>
<comment type="catalytic activity">
    <reaction evidence="7 12 13">
        <text>2 H2O2 = O2 + 2 H2O</text>
        <dbReference type="Rhea" id="RHEA:20309"/>
        <dbReference type="ChEBI" id="CHEBI:15377"/>
        <dbReference type="ChEBI" id="CHEBI:15379"/>
        <dbReference type="ChEBI" id="CHEBI:16240"/>
        <dbReference type="EC" id="1.11.1.21"/>
    </reaction>
</comment>
<dbReference type="GO" id="GO:0046872">
    <property type="term" value="F:metal ion binding"/>
    <property type="evidence" value="ECO:0007669"/>
    <property type="project" value="UniProtKB-KW"/>
</dbReference>
<evidence type="ECO:0000256" key="9">
    <source>
        <dbReference type="ARBA" id="ARBA00060838"/>
    </source>
</evidence>
<feature type="region of interest" description="Disordered" evidence="14">
    <location>
        <begin position="60"/>
        <end position="90"/>
    </location>
</feature>
<dbReference type="PRINTS" id="PR00460">
    <property type="entry name" value="BPEROXIDASE"/>
</dbReference>
<comment type="cofactor">
    <cofactor evidence="12">
        <name>heme b</name>
        <dbReference type="ChEBI" id="CHEBI:60344"/>
    </cofactor>
    <text evidence="12">Binds 1 heme b (iron(II)-protoporphyrin IX) group per dimer.</text>
</comment>
<dbReference type="EMBL" id="AFWT01000026">
    <property type="protein sequence ID" value="EGV29517.1"/>
    <property type="molecule type" value="Genomic_DNA"/>
</dbReference>
<keyword evidence="6 12" id="KW-0376">Hydrogen peroxide</keyword>
<comment type="subunit">
    <text evidence="12">Homodimer or homotetramer.</text>
</comment>
<dbReference type="NCBIfam" id="TIGR00198">
    <property type="entry name" value="cat_per_HPI"/>
    <property type="match status" value="1"/>
</dbReference>
<evidence type="ECO:0000256" key="5">
    <source>
        <dbReference type="ARBA" id="ARBA00023004"/>
    </source>
</evidence>
<evidence type="ECO:0000256" key="4">
    <source>
        <dbReference type="ARBA" id="ARBA00023002"/>
    </source>
</evidence>
<dbReference type="FunFam" id="1.10.420.10:FF:000002">
    <property type="entry name" value="Catalase-peroxidase"/>
    <property type="match status" value="1"/>
</dbReference>
<evidence type="ECO:0000256" key="8">
    <source>
        <dbReference type="ARBA" id="ARBA00051651"/>
    </source>
</evidence>
<dbReference type="Gene3D" id="1.10.420.10">
    <property type="entry name" value="Peroxidase, domain 2"/>
    <property type="match status" value="2"/>
</dbReference>
<evidence type="ECO:0000256" key="12">
    <source>
        <dbReference type="HAMAP-Rule" id="MF_01961"/>
    </source>
</evidence>
<dbReference type="HAMAP" id="MF_01961">
    <property type="entry name" value="Catal_peroxid"/>
    <property type="match status" value="1"/>
</dbReference>
<evidence type="ECO:0000256" key="13">
    <source>
        <dbReference type="RuleBase" id="RU003451"/>
    </source>
</evidence>
<evidence type="ECO:0000256" key="1">
    <source>
        <dbReference type="ARBA" id="ARBA00022559"/>
    </source>
</evidence>
<comment type="catalytic activity">
    <reaction evidence="8 12 13">
        <text>H2O2 + AH2 = A + 2 H2O</text>
        <dbReference type="Rhea" id="RHEA:30275"/>
        <dbReference type="ChEBI" id="CHEBI:13193"/>
        <dbReference type="ChEBI" id="CHEBI:15377"/>
        <dbReference type="ChEBI" id="CHEBI:16240"/>
        <dbReference type="ChEBI" id="CHEBI:17499"/>
        <dbReference type="EC" id="1.11.1.21"/>
    </reaction>
</comment>
<dbReference type="PATRIC" id="fig|765913.3.peg.3319"/>
<dbReference type="PANTHER" id="PTHR30555">
    <property type="entry name" value="HYDROPEROXIDASE I, BIFUNCTIONAL CATALASE-PEROXIDASE"/>
    <property type="match status" value="1"/>
</dbReference>
<dbReference type="InterPro" id="IPR000763">
    <property type="entry name" value="Catalase_peroxidase"/>
</dbReference>
<feature type="domain" description="Plant heme peroxidase family profile" evidence="15">
    <location>
        <begin position="198"/>
        <end position="494"/>
    </location>
</feature>
<evidence type="ECO:0000256" key="7">
    <source>
        <dbReference type="ARBA" id="ARBA00049145"/>
    </source>
</evidence>
<dbReference type="AlphaFoldDB" id="G2E4P1"/>
<dbReference type="EC" id="1.11.1.21" evidence="10 12"/>
<keyword evidence="12 13" id="KW-0732">Signal</keyword>
<name>G2E4P1_9GAMM</name>
<comment type="similarity">
    <text evidence="9 12 13">Belongs to the peroxidase family. Peroxidase/catalase subfamily.</text>
</comment>
<dbReference type="GO" id="GO:0004096">
    <property type="term" value="F:catalase activity"/>
    <property type="evidence" value="ECO:0007669"/>
    <property type="project" value="UniProtKB-UniRule"/>
</dbReference>
<dbReference type="GO" id="GO:0042744">
    <property type="term" value="P:hydrogen peroxide catabolic process"/>
    <property type="evidence" value="ECO:0007669"/>
    <property type="project" value="UniProtKB-KW"/>
</dbReference>
<accession>G2E4P1</accession>
<comment type="function">
    <text evidence="12">Bifunctional enzyme with both catalase and broad-spectrum peroxidase activity.</text>
</comment>
<organism evidence="16 17">
    <name type="scientific">Thiorhodococcus drewsii AZ1</name>
    <dbReference type="NCBI Taxonomy" id="765913"/>
    <lineage>
        <taxon>Bacteria</taxon>
        <taxon>Pseudomonadati</taxon>
        <taxon>Pseudomonadota</taxon>
        <taxon>Gammaproteobacteria</taxon>
        <taxon>Chromatiales</taxon>
        <taxon>Chromatiaceae</taxon>
        <taxon>Thiorhodococcus</taxon>
    </lineage>
</organism>
<comment type="caution">
    <text evidence="16">The sequence shown here is derived from an EMBL/GenBank/DDBJ whole genome shotgun (WGS) entry which is preliminary data.</text>
</comment>
<keyword evidence="4 12" id="KW-0560">Oxidoreductase</keyword>
<proteinExistence type="inferred from homology"/>
<dbReference type="PANTHER" id="PTHR30555:SF0">
    <property type="entry name" value="CATALASE-PEROXIDASE"/>
    <property type="match status" value="1"/>
</dbReference>
<dbReference type="InterPro" id="IPR019793">
    <property type="entry name" value="Peroxidases_heam-ligand_BS"/>
</dbReference>
<keyword evidence="5 12" id="KW-0408">Iron</keyword>
<dbReference type="InterPro" id="IPR010255">
    <property type="entry name" value="Haem_peroxidase_sf"/>
</dbReference>
<feature type="chain" id="PRO_5006991507" description="Catalase-peroxidase" evidence="12 13">
    <location>
        <begin position="20"/>
        <end position="801"/>
    </location>
</feature>
<dbReference type="Proteomes" id="UP000004200">
    <property type="component" value="Unassembled WGS sequence"/>
</dbReference>
<dbReference type="CDD" id="cd08200">
    <property type="entry name" value="catalase_peroxidase_2"/>
    <property type="match status" value="1"/>
</dbReference>
<feature type="site" description="Transition state stabilizer" evidence="12">
    <location>
        <position position="161"/>
    </location>
</feature>